<dbReference type="InterPro" id="IPR000683">
    <property type="entry name" value="Gfo/Idh/MocA-like_OxRdtase_N"/>
</dbReference>
<dbReference type="Gene3D" id="3.30.360.10">
    <property type="entry name" value="Dihydrodipicolinate Reductase, domain 2"/>
    <property type="match status" value="1"/>
</dbReference>
<sequence>MKVKIIGAGSIGNHLAQASRRIGWDVIVVDRDPNALKRMKEEIYPSRYGGWDPAIKLYESGTEPKGGFDVIFIGTPPHVRLPIAIEAIKEKPRVIQLEKPLSGPKLEGLKKVLALAKKNKVTIVMGYDHAIAESINFVVELIRSCAIGEVQTLDVEFREHWGGIFKAHPWLSGPEDSYLGYSEKGGGASGEHSHALHLWQFLASVSGLGEWKKMSHVYEVVKKGKANYDAIAAFTFVTDKGKIGRVIQDVVTSPTRKWARLQGMDGFIEWHCNGHERGDIVRYAGKDKKVEEVIFDKKRPDDFFQEVKHINDILTGKIKAADSPVSLESGVRVMSVLSTAHKNHGKTLIPIKNI</sequence>
<feature type="domain" description="Gfo/Idh/MocA-like oxidoreductase N-terminal" evidence="1">
    <location>
        <begin position="2"/>
        <end position="127"/>
    </location>
</feature>
<dbReference type="GO" id="GO:0000166">
    <property type="term" value="F:nucleotide binding"/>
    <property type="evidence" value="ECO:0007669"/>
    <property type="project" value="InterPro"/>
</dbReference>
<dbReference type="InterPro" id="IPR051450">
    <property type="entry name" value="Gfo/Idh/MocA_Oxidoreductases"/>
</dbReference>
<evidence type="ECO:0000313" key="2">
    <source>
        <dbReference type="EMBL" id="OHA27797.1"/>
    </source>
</evidence>
<dbReference type="Proteomes" id="UP000177943">
    <property type="component" value="Unassembled WGS sequence"/>
</dbReference>
<evidence type="ECO:0000259" key="1">
    <source>
        <dbReference type="Pfam" id="PF01408"/>
    </source>
</evidence>
<dbReference type="EMBL" id="MHRP01000005">
    <property type="protein sequence ID" value="OHA27797.1"/>
    <property type="molecule type" value="Genomic_DNA"/>
</dbReference>
<organism evidence="2 3">
    <name type="scientific">Candidatus Taylorbacteria bacterium RIFCSPHIGHO2_02_FULL_45_35</name>
    <dbReference type="NCBI Taxonomy" id="1802311"/>
    <lineage>
        <taxon>Bacteria</taxon>
        <taxon>Candidatus Tayloriibacteriota</taxon>
    </lineage>
</organism>
<dbReference type="InterPro" id="IPR036291">
    <property type="entry name" value="NAD(P)-bd_dom_sf"/>
</dbReference>
<dbReference type="SUPFAM" id="SSF55347">
    <property type="entry name" value="Glyceraldehyde-3-phosphate dehydrogenase-like, C-terminal domain"/>
    <property type="match status" value="1"/>
</dbReference>
<dbReference type="PANTHER" id="PTHR43377:SF1">
    <property type="entry name" value="BILIVERDIN REDUCTASE A"/>
    <property type="match status" value="1"/>
</dbReference>
<proteinExistence type="predicted"/>
<dbReference type="Pfam" id="PF01408">
    <property type="entry name" value="GFO_IDH_MocA"/>
    <property type="match status" value="1"/>
</dbReference>
<comment type="caution">
    <text evidence="2">The sequence shown here is derived from an EMBL/GenBank/DDBJ whole genome shotgun (WGS) entry which is preliminary data.</text>
</comment>
<name>A0A1G2MVB7_9BACT</name>
<evidence type="ECO:0000313" key="3">
    <source>
        <dbReference type="Proteomes" id="UP000177943"/>
    </source>
</evidence>
<dbReference type="SUPFAM" id="SSF51735">
    <property type="entry name" value="NAD(P)-binding Rossmann-fold domains"/>
    <property type="match status" value="1"/>
</dbReference>
<dbReference type="PANTHER" id="PTHR43377">
    <property type="entry name" value="BILIVERDIN REDUCTASE A"/>
    <property type="match status" value="1"/>
</dbReference>
<reference evidence="2 3" key="1">
    <citation type="journal article" date="2016" name="Nat. Commun.">
        <title>Thousands of microbial genomes shed light on interconnected biogeochemical processes in an aquifer system.</title>
        <authorList>
            <person name="Anantharaman K."/>
            <person name="Brown C.T."/>
            <person name="Hug L.A."/>
            <person name="Sharon I."/>
            <person name="Castelle C.J."/>
            <person name="Probst A.J."/>
            <person name="Thomas B.C."/>
            <person name="Singh A."/>
            <person name="Wilkins M.J."/>
            <person name="Karaoz U."/>
            <person name="Brodie E.L."/>
            <person name="Williams K.H."/>
            <person name="Hubbard S.S."/>
            <person name="Banfield J.F."/>
        </authorList>
    </citation>
    <scope>NUCLEOTIDE SEQUENCE [LARGE SCALE GENOMIC DNA]</scope>
</reference>
<protein>
    <recommendedName>
        <fullName evidence="1">Gfo/Idh/MocA-like oxidoreductase N-terminal domain-containing protein</fullName>
    </recommendedName>
</protein>
<dbReference type="Gene3D" id="3.40.50.720">
    <property type="entry name" value="NAD(P)-binding Rossmann-like Domain"/>
    <property type="match status" value="1"/>
</dbReference>
<gene>
    <name evidence="2" type="ORF">A3D56_03985</name>
</gene>
<accession>A0A1G2MVB7</accession>
<dbReference type="AlphaFoldDB" id="A0A1G2MVB7"/>